<dbReference type="EMBL" id="LIYD01000005">
    <property type="protein sequence ID" value="KOS06136.1"/>
    <property type="molecule type" value="Genomic_DNA"/>
</dbReference>
<sequence length="532" mass="61398">MFFTVLFCGTALAQVQKLGELSSGIFIDSAVIMEDDDSNVFGYCLLYQLDRKSKEVFDLEYVILDKNLNKLTSVSLTQAAFKMTLVKTRTELTFVKKIGNQLTVGVNDRKVNIDYYDVMAFFNYRFVNINLDTFAASKEYKYEGFKKKEYEYKTGDKMSFDDLYYLQQLISTKSDYFVSFAITEHNPEKLVATNPVTYNYKKHQEIKRFAVLDKDLKEVWSKNINADKKTALQYEYLDSDDEVLLMKKLFLKDKEALLSKSIEVYNIKTGALLGEIELDDKELEITLYSTGIIGDKLHVYTNAHQKSKKGWSQGYGHLVFDKKTVKETKRDFILWKDLASTIPGLTEYGGMGKDYGFAAQEFIITPKGTLLLVLEGYGFKSGYSPLKKVQSIYAQLKEMYLVEFDMDNKVVFSKKIEKQNSVEVYAGITREEMKKYGIFDYMFCQKINKDGDFVMYYTLNDQEGTKRKMAKKPLWTLGIISDVSGEYGFETLPLYGEDLKIYPGLAKNGYIRLLEVNQKTGQAEMRLEKVNY</sequence>
<reference evidence="1 2" key="1">
    <citation type="submission" date="2015-08" db="EMBL/GenBank/DDBJ databases">
        <title>Whole genome sequence of Flavobacterium akiainvivens IK-1T, from decaying Wikstroemia oahuensis, an endemic Hawaiian shrub.</title>
        <authorList>
            <person name="Wan X."/>
            <person name="Hou S."/>
            <person name="Saito J."/>
            <person name="Donachie S."/>
        </authorList>
    </citation>
    <scope>NUCLEOTIDE SEQUENCE [LARGE SCALE GENOMIC DNA]</scope>
    <source>
        <strain evidence="1 2">IK-1</strain>
    </source>
</reference>
<dbReference type="PATRIC" id="fig|1202724.3.peg.1848"/>
<proteinExistence type="predicted"/>
<comment type="caution">
    <text evidence="1">The sequence shown here is derived from an EMBL/GenBank/DDBJ whole genome shotgun (WGS) entry which is preliminary data.</text>
</comment>
<accession>A0A0M9VI00</accession>
<protein>
    <submittedName>
        <fullName evidence="1">Uncharacterized protein</fullName>
    </submittedName>
</protein>
<dbReference type="Proteomes" id="UP000037755">
    <property type="component" value="Unassembled WGS sequence"/>
</dbReference>
<dbReference type="STRING" id="1202724.AM493_08900"/>
<name>A0A0M9VI00_9FLAO</name>
<evidence type="ECO:0000313" key="2">
    <source>
        <dbReference type="Proteomes" id="UP000037755"/>
    </source>
</evidence>
<keyword evidence="2" id="KW-1185">Reference proteome</keyword>
<dbReference type="AlphaFoldDB" id="A0A0M9VI00"/>
<organism evidence="1 2">
    <name type="scientific">Flavobacterium akiainvivens</name>
    <dbReference type="NCBI Taxonomy" id="1202724"/>
    <lineage>
        <taxon>Bacteria</taxon>
        <taxon>Pseudomonadati</taxon>
        <taxon>Bacteroidota</taxon>
        <taxon>Flavobacteriia</taxon>
        <taxon>Flavobacteriales</taxon>
        <taxon>Flavobacteriaceae</taxon>
        <taxon>Flavobacterium</taxon>
    </lineage>
</organism>
<gene>
    <name evidence="1" type="ORF">AM493_08900</name>
</gene>
<evidence type="ECO:0000313" key="1">
    <source>
        <dbReference type="EMBL" id="KOS06136.1"/>
    </source>
</evidence>